<organism evidence="2">
    <name type="scientific">Naegleria gruberi</name>
    <name type="common">Amoeba</name>
    <dbReference type="NCBI Taxonomy" id="5762"/>
    <lineage>
        <taxon>Eukaryota</taxon>
        <taxon>Discoba</taxon>
        <taxon>Heterolobosea</taxon>
        <taxon>Tetramitia</taxon>
        <taxon>Eutetramitia</taxon>
        <taxon>Vahlkampfiidae</taxon>
        <taxon>Naegleria</taxon>
    </lineage>
</organism>
<dbReference type="VEuPathDB" id="AmoebaDB:NAEGRDRAFT_76877"/>
<name>D2W634_NAEGR</name>
<dbReference type="EMBL" id="GG739207">
    <property type="protein sequence ID" value="EFC35469.1"/>
    <property type="molecule type" value="Genomic_DNA"/>
</dbReference>
<evidence type="ECO:0000313" key="2">
    <source>
        <dbReference type="Proteomes" id="UP000006671"/>
    </source>
</evidence>
<dbReference type="RefSeq" id="XP_002668213.1">
    <property type="nucleotide sequence ID" value="XM_002668167.1"/>
</dbReference>
<dbReference type="GeneID" id="8856382"/>
<reference evidence="1 2" key="1">
    <citation type="journal article" date="2010" name="Cell">
        <title>The genome of Naegleria gruberi illuminates early eukaryotic versatility.</title>
        <authorList>
            <person name="Fritz-Laylin L.K."/>
            <person name="Prochnik S.E."/>
            <person name="Ginger M.L."/>
            <person name="Dacks J.B."/>
            <person name="Carpenter M.L."/>
            <person name="Field M.C."/>
            <person name="Kuo A."/>
            <person name="Paredez A."/>
            <person name="Chapman J."/>
            <person name="Pham J."/>
            <person name="Shu S."/>
            <person name="Neupane R."/>
            <person name="Cipriano M."/>
            <person name="Mancuso J."/>
            <person name="Tu H."/>
            <person name="Salamov A."/>
            <person name="Lindquist E."/>
            <person name="Shapiro H."/>
            <person name="Lucas S."/>
            <person name="Grigoriev I.V."/>
            <person name="Cande W.Z."/>
            <person name="Fulton C."/>
            <person name="Rokhsar D.S."/>
            <person name="Dawson S.C."/>
        </authorList>
    </citation>
    <scope>NUCLEOTIDE SEQUENCE [LARGE SCALE GENOMIC DNA]</scope>
    <source>
        <strain evidence="1 2">NEG-M</strain>
    </source>
</reference>
<protein>
    <submittedName>
        <fullName evidence="1">Predicted protein</fullName>
    </submittedName>
</protein>
<sequence length="333" mass="38906">MQEFFDVIGKYYNLTGKTEKPNHFFRNGGAQQKFRDMKQLNTDQAADHILSTAVFRTIVENYSEPKLTYDYYASIKTTMNQCWNFQTLSKHENLKKAAVEVELIGCIKDQKDCSVTLDVTKLIETIRNTIQTAIGNGKVLFAQSKTIRGAIDSFLKAFSFGPIEWDKKRNYSCDCDLCVYCRDNSKRWRLKYYVLYQNAKDPDDIKVTFEKMCLSYIMQKCFGTSYLVWLRKYQDKDITSITTLHFHLTTETNLIITERMAMKILNDRLIRQIRGFFNKKRKPKSTLDGINLLLNDTFAMLIPGNVKQVLTNAITQTVTDEWMQQFRKDLNQC</sequence>
<dbReference type="InParanoid" id="D2W634"/>
<dbReference type="AlphaFoldDB" id="D2W634"/>
<dbReference type="KEGG" id="ngr:NAEGRDRAFT_76877"/>
<gene>
    <name evidence="1" type="ORF">NAEGRDRAFT_76877</name>
</gene>
<evidence type="ECO:0000313" key="1">
    <source>
        <dbReference type="EMBL" id="EFC35469.1"/>
    </source>
</evidence>
<keyword evidence="2" id="KW-1185">Reference proteome</keyword>
<dbReference type="OrthoDB" id="10658919at2759"/>
<dbReference type="Proteomes" id="UP000006671">
    <property type="component" value="Unassembled WGS sequence"/>
</dbReference>
<proteinExistence type="predicted"/>
<accession>D2W634</accession>